<organism evidence="1">
    <name type="scientific">marine metagenome</name>
    <dbReference type="NCBI Taxonomy" id="408172"/>
    <lineage>
        <taxon>unclassified sequences</taxon>
        <taxon>metagenomes</taxon>
        <taxon>ecological metagenomes</taxon>
    </lineage>
</organism>
<evidence type="ECO:0008006" key="2">
    <source>
        <dbReference type="Google" id="ProtNLM"/>
    </source>
</evidence>
<dbReference type="Gene3D" id="1.10.10.2480">
    <property type="match status" value="1"/>
</dbReference>
<accession>A0A382TCN5</accession>
<dbReference type="EMBL" id="UINC01135626">
    <property type="protein sequence ID" value="SVD19890.1"/>
    <property type="molecule type" value="Genomic_DNA"/>
</dbReference>
<dbReference type="AlphaFoldDB" id="A0A382TCN5"/>
<sequence length="31" mass="3543">MAKTRIFQIAKALNISHTDILSFLKARKVEV</sequence>
<proteinExistence type="predicted"/>
<reference evidence="1" key="1">
    <citation type="submission" date="2018-05" db="EMBL/GenBank/DDBJ databases">
        <authorList>
            <person name="Lanie J.A."/>
            <person name="Ng W.-L."/>
            <person name="Kazmierczak K.M."/>
            <person name="Andrzejewski T.M."/>
            <person name="Davidsen T.M."/>
            <person name="Wayne K.J."/>
            <person name="Tettelin H."/>
            <person name="Glass J.I."/>
            <person name="Rusch D."/>
            <person name="Podicherti R."/>
            <person name="Tsui H.-C.T."/>
            <person name="Winkler M.E."/>
        </authorList>
    </citation>
    <scope>NUCLEOTIDE SEQUENCE</scope>
</reference>
<gene>
    <name evidence="1" type="ORF">METZ01_LOCUS372744</name>
</gene>
<evidence type="ECO:0000313" key="1">
    <source>
        <dbReference type="EMBL" id="SVD19890.1"/>
    </source>
</evidence>
<name>A0A382TCN5_9ZZZZ</name>
<protein>
    <recommendedName>
        <fullName evidence="2">Translation initiation factor IF-2 N-terminal domain-containing protein</fullName>
    </recommendedName>
</protein>
<feature type="non-terminal residue" evidence="1">
    <location>
        <position position="31"/>
    </location>
</feature>